<accession>A0ABY8MK24</accession>
<dbReference type="EMBL" id="CP123443">
    <property type="protein sequence ID" value="WGK69553.1"/>
    <property type="molecule type" value="Genomic_DNA"/>
</dbReference>
<keyword evidence="3" id="KW-0804">Transcription</keyword>
<dbReference type="Proteomes" id="UP001228690">
    <property type="component" value="Chromosome"/>
</dbReference>
<dbReference type="InterPro" id="IPR001647">
    <property type="entry name" value="HTH_TetR"/>
</dbReference>
<evidence type="ECO:0000256" key="1">
    <source>
        <dbReference type="ARBA" id="ARBA00023015"/>
    </source>
</evidence>
<dbReference type="Gene3D" id="1.10.357.10">
    <property type="entry name" value="Tetracycline Repressor, domain 2"/>
    <property type="match status" value="1"/>
</dbReference>
<dbReference type="SUPFAM" id="SSF46689">
    <property type="entry name" value="Homeodomain-like"/>
    <property type="match status" value="1"/>
</dbReference>
<evidence type="ECO:0000256" key="2">
    <source>
        <dbReference type="ARBA" id="ARBA00023125"/>
    </source>
</evidence>
<evidence type="ECO:0000259" key="5">
    <source>
        <dbReference type="PROSITE" id="PS50977"/>
    </source>
</evidence>
<dbReference type="PROSITE" id="PS50977">
    <property type="entry name" value="HTH_TETR_2"/>
    <property type="match status" value="1"/>
</dbReference>
<dbReference type="Pfam" id="PF00440">
    <property type="entry name" value="TetR_N"/>
    <property type="match status" value="1"/>
</dbReference>
<dbReference type="InterPro" id="IPR009057">
    <property type="entry name" value="Homeodomain-like_sf"/>
</dbReference>
<evidence type="ECO:0000313" key="6">
    <source>
        <dbReference type="EMBL" id="WGK69553.1"/>
    </source>
</evidence>
<keyword evidence="1" id="KW-0805">Transcription regulation</keyword>
<dbReference type="PANTHER" id="PTHR30055">
    <property type="entry name" value="HTH-TYPE TRANSCRIPTIONAL REGULATOR RUTR"/>
    <property type="match status" value="1"/>
</dbReference>
<dbReference type="PROSITE" id="PS01081">
    <property type="entry name" value="HTH_TETR_1"/>
    <property type="match status" value="1"/>
</dbReference>
<dbReference type="RefSeq" id="WP_326927738.1">
    <property type="nucleotide sequence ID" value="NZ_CP123443.1"/>
</dbReference>
<gene>
    <name evidence="6" type="ORF">P0082_01445</name>
</gene>
<evidence type="ECO:0000313" key="7">
    <source>
        <dbReference type="Proteomes" id="UP001228690"/>
    </source>
</evidence>
<evidence type="ECO:0000256" key="3">
    <source>
        <dbReference type="ARBA" id="ARBA00023163"/>
    </source>
</evidence>
<feature type="domain" description="HTH tetR-type" evidence="5">
    <location>
        <begin position="8"/>
        <end position="68"/>
    </location>
</feature>
<keyword evidence="2 4" id="KW-0238">DNA-binding</keyword>
<keyword evidence="7" id="KW-1185">Reference proteome</keyword>
<dbReference type="PRINTS" id="PR00455">
    <property type="entry name" value="HTHTETR"/>
</dbReference>
<organism evidence="6 7">
    <name type="scientific">Candidatus Haliotispira prima</name>
    <dbReference type="NCBI Taxonomy" id="3034016"/>
    <lineage>
        <taxon>Bacteria</taxon>
        <taxon>Pseudomonadati</taxon>
        <taxon>Spirochaetota</taxon>
        <taxon>Spirochaetia</taxon>
        <taxon>Spirochaetales</taxon>
        <taxon>Spirochaetaceae</taxon>
        <taxon>Candidatus Haliotispira</taxon>
    </lineage>
</organism>
<evidence type="ECO:0000256" key="4">
    <source>
        <dbReference type="PROSITE-ProRule" id="PRU00335"/>
    </source>
</evidence>
<reference evidence="6 7" key="1">
    <citation type="submission" date="2023-04" db="EMBL/GenBank/DDBJ databases">
        <title>Spirochaete genome identified in red abalone sample constitutes a novel genus.</title>
        <authorList>
            <person name="Sharma S.P."/>
            <person name="Purcell C.M."/>
            <person name="Hyde J.R."/>
            <person name="Severin A.J."/>
        </authorList>
    </citation>
    <scope>NUCLEOTIDE SEQUENCE [LARGE SCALE GENOMIC DNA]</scope>
    <source>
        <strain evidence="6 7">SP-2023</strain>
    </source>
</reference>
<dbReference type="InterPro" id="IPR023772">
    <property type="entry name" value="DNA-bd_HTH_TetR-type_CS"/>
</dbReference>
<protein>
    <submittedName>
        <fullName evidence="6">Helix-turn-helix domain containing protein</fullName>
    </submittedName>
</protein>
<feature type="DNA-binding region" description="H-T-H motif" evidence="4">
    <location>
        <begin position="31"/>
        <end position="50"/>
    </location>
</feature>
<proteinExistence type="predicted"/>
<name>A0ABY8MK24_9SPIO</name>
<dbReference type="InterPro" id="IPR050109">
    <property type="entry name" value="HTH-type_TetR-like_transc_reg"/>
</dbReference>
<sequence length="276" mass="31982">MPKKIDHEQRKQEILREALELFSSKGYEATTLADIAKAAHIARPTLYQYFRNKHQLLFFASKQFTDQFLVYYHKIVDLRHISAAHRLRFILSHIVLSCREKRRELVSQSAFILKLEQEGRSIGGLVHKRTKPLKSLLFLLIEEAQQNQQLRCWDLNETVDMLLTLVTSGIVHVLLFPDEDCAPVLRHIVTVLTLLAGQVAEAEAGTRTEIEAWDEAYEEVHRELLSLIEEMRQRDAVEKAKAQHGSKNNHAELMDAEEDVLDDEWNAFLDPFRAME</sequence>
<dbReference type="PANTHER" id="PTHR30055:SF234">
    <property type="entry name" value="HTH-TYPE TRANSCRIPTIONAL REGULATOR BETI"/>
    <property type="match status" value="1"/>
</dbReference>